<evidence type="ECO:0000256" key="2">
    <source>
        <dbReference type="ARBA" id="ARBA00022692"/>
    </source>
</evidence>
<evidence type="ECO:0000256" key="5">
    <source>
        <dbReference type="SAM" id="MobiDB-lite"/>
    </source>
</evidence>
<evidence type="ECO:0000313" key="8">
    <source>
        <dbReference type="EMBL" id="THU78387.1"/>
    </source>
</evidence>
<gene>
    <name evidence="8" type="ORF">K435DRAFT_811594</name>
</gene>
<comment type="subcellular location">
    <subcellularLocation>
        <location evidence="1">Membrane</location>
    </subcellularLocation>
</comment>
<protein>
    <recommendedName>
        <fullName evidence="7">SUN domain-containing protein</fullName>
    </recommendedName>
</protein>
<keyword evidence="3 6" id="KW-1133">Transmembrane helix</keyword>
<evidence type="ECO:0000256" key="1">
    <source>
        <dbReference type="ARBA" id="ARBA00004370"/>
    </source>
</evidence>
<evidence type="ECO:0000256" key="4">
    <source>
        <dbReference type="ARBA" id="ARBA00023136"/>
    </source>
</evidence>
<accession>A0A4S8KRJ3</accession>
<proteinExistence type="predicted"/>
<dbReference type="Pfam" id="PF07738">
    <property type="entry name" value="Sad1_UNC"/>
    <property type="match status" value="2"/>
</dbReference>
<name>A0A4S8KRJ3_DENBC</name>
<dbReference type="GO" id="GO:0043495">
    <property type="term" value="F:protein-membrane adaptor activity"/>
    <property type="evidence" value="ECO:0007669"/>
    <property type="project" value="TreeGrafter"/>
</dbReference>
<feature type="transmembrane region" description="Helical" evidence="6">
    <location>
        <begin position="77"/>
        <end position="97"/>
    </location>
</feature>
<evidence type="ECO:0000256" key="3">
    <source>
        <dbReference type="ARBA" id="ARBA00022989"/>
    </source>
</evidence>
<dbReference type="GO" id="GO:0034993">
    <property type="term" value="C:meiotic nuclear membrane microtubule tethering complex"/>
    <property type="evidence" value="ECO:0007669"/>
    <property type="project" value="TreeGrafter"/>
</dbReference>
<keyword evidence="2 6" id="KW-0812">Transmembrane</keyword>
<evidence type="ECO:0000259" key="7">
    <source>
        <dbReference type="PROSITE" id="PS51469"/>
    </source>
</evidence>
<dbReference type="PROSITE" id="PS51469">
    <property type="entry name" value="SUN"/>
    <property type="match status" value="1"/>
</dbReference>
<dbReference type="PANTHER" id="PTHR12911">
    <property type="entry name" value="SAD1/UNC-84-LIKE PROTEIN-RELATED"/>
    <property type="match status" value="1"/>
</dbReference>
<dbReference type="OrthoDB" id="342281at2759"/>
<keyword evidence="9" id="KW-1185">Reference proteome</keyword>
<evidence type="ECO:0000256" key="6">
    <source>
        <dbReference type="SAM" id="Phobius"/>
    </source>
</evidence>
<sequence length="326" mass="36009">MEGSSGSSANADASARSNGKRETVQETLRTRTKINQRLQFAYHSFQKINFMFRVLAGILCAIAVIIPVTAPSWKNRGTAMAVCFLIRFACMLSTMIVSTDVPLNCDGEFYHRLWSEEPGPDYGLAVRGGEIVAELTTPTLGYSPLSYSDKLVRSWDRYNWDQQHQDIVIPQTVIGQSVRVGECWAFAGTRGHIGIQLVIPISLTQIVLHYPNTHRLLERELRQAPKTLVVWALVEEHSLMSLEAVFSTRPANHFSKKGQDSSMMKGGVFVAAANIEYRPEDGMAQSFPVLKGAASLRTGVVVVEVVNNWGGEATCLYKFGVHGTGE</sequence>
<feature type="transmembrane region" description="Helical" evidence="6">
    <location>
        <begin position="50"/>
        <end position="70"/>
    </location>
</feature>
<dbReference type="PANTHER" id="PTHR12911:SF8">
    <property type="entry name" value="KLAROID PROTEIN-RELATED"/>
    <property type="match status" value="1"/>
</dbReference>
<reference evidence="8 9" key="1">
    <citation type="journal article" date="2019" name="Nat. Ecol. Evol.">
        <title>Megaphylogeny resolves global patterns of mushroom evolution.</title>
        <authorList>
            <person name="Varga T."/>
            <person name="Krizsan K."/>
            <person name="Foldi C."/>
            <person name="Dima B."/>
            <person name="Sanchez-Garcia M."/>
            <person name="Sanchez-Ramirez S."/>
            <person name="Szollosi G.J."/>
            <person name="Szarkandi J.G."/>
            <person name="Papp V."/>
            <person name="Albert L."/>
            <person name="Andreopoulos W."/>
            <person name="Angelini C."/>
            <person name="Antonin V."/>
            <person name="Barry K.W."/>
            <person name="Bougher N.L."/>
            <person name="Buchanan P."/>
            <person name="Buyck B."/>
            <person name="Bense V."/>
            <person name="Catcheside P."/>
            <person name="Chovatia M."/>
            <person name="Cooper J."/>
            <person name="Damon W."/>
            <person name="Desjardin D."/>
            <person name="Finy P."/>
            <person name="Geml J."/>
            <person name="Haridas S."/>
            <person name="Hughes K."/>
            <person name="Justo A."/>
            <person name="Karasinski D."/>
            <person name="Kautmanova I."/>
            <person name="Kiss B."/>
            <person name="Kocsube S."/>
            <person name="Kotiranta H."/>
            <person name="LaButti K.M."/>
            <person name="Lechner B.E."/>
            <person name="Liimatainen K."/>
            <person name="Lipzen A."/>
            <person name="Lukacs Z."/>
            <person name="Mihaltcheva S."/>
            <person name="Morgado L.N."/>
            <person name="Niskanen T."/>
            <person name="Noordeloos M.E."/>
            <person name="Ohm R.A."/>
            <person name="Ortiz-Santana B."/>
            <person name="Ovrebo C."/>
            <person name="Racz N."/>
            <person name="Riley R."/>
            <person name="Savchenko A."/>
            <person name="Shiryaev A."/>
            <person name="Soop K."/>
            <person name="Spirin V."/>
            <person name="Szebenyi C."/>
            <person name="Tomsovsky M."/>
            <person name="Tulloss R.E."/>
            <person name="Uehling J."/>
            <person name="Grigoriev I.V."/>
            <person name="Vagvolgyi C."/>
            <person name="Papp T."/>
            <person name="Martin F.M."/>
            <person name="Miettinen O."/>
            <person name="Hibbett D.S."/>
            <person name="Nagy L.G."/>
        </authorList>
    </citation>
    <scope>NUCLEOTIDE SEQUENCE [LARGE SCALE GENOMIC DNA]</scope>
    <source>
        <strain evidence="8 9">CBS 962.96</strain>
    </source>
</reference>
<evidence type="ECO:0000313" key="9">
    <source>
        <dbReference type="Proteomes" id="UP000297245"/>
    </source>
</evidence>
<dbReference type="InterPro" id="IPR012919">
    <property type="entry name" value="SUN_dom"/>
</dbReference>
<dbReference type="Proteomes" id="UP000297245">
    <property type="component" value="Unassembled WGS sequence"/>
</dbReference>
<dbReference type="AlphaFoldDB" id="A0A4S8KRJ3"/>
<feature type="domain" description="SUN" evidence="7">
    <location>
        <begin position="128"/>
        <end position="326"/>
    </location>
</feature>
<keyword evidence="4 6" id="KW-0472">Membrane</keyword>
<dbReference type="InterPro" id="IPR045119">
    <property type="entry name" value="SUN1-5"/>
</dbReference>
<feature type="region of interest" description="Disordered" evidence="5">
    <location>
        <begin position="1"/>
        <end position="25"/>
    </location>
</feature>
<organism evidence="8 9">
    <name type="scientific">Dendrothele bispora (strain CBS 962.96)</name>
    <dbReference type="NCBI Taxonomy" id="1314807"/>
    <lineage>
        <taxon>Eukaryota</taxon>
        <taxon>Fungi</taxon>
        <taxon>Dikarya</taxon>
        <taxon>Basidiomycota</taxon>
        <taxon>Agaricomycotina</taxon>
        <taxon>Agaricomycetes</taxon>
        <taxon>Agaricomycetidae</taxon>
        <taxon>Agaricales</taxon>
        <taxon>Agaricales incertae sedis</taxon>
        <taxon>Dendrothele</taxon>
    </lineage>
</organism>
<dbReference type="EMBL" id="ML180201">
    <property type="protein sequence ID" value="THU78387.1"/>
    <property type="molecule type" value="Genomic_DNA"/>
</dbReference>
<feature type="compositionally biased region" description="Low complexity" evidence="5">
    <location>
        <begin position="1"/>
        <end position="17"/>
    </location>
</feature>
<dbReference type="Gene3D" id="2.60.120.260">
    <property type="entry name" value="Galactose-binding domain-like"/>
    <property type="match status" value="1"/>
</dbReference>